<feature type="binding site" evidence="6">
    <location>
        <position position="241"/>
    </location>
    <ligand>
        <name>Mg(2+)</name>
        <dbReference type="ChEBI" id="CHEBI:18420"/>
    </ligand>
</feature>
<dbReference type="Pfam" id="PF02880">
    <property type="entry name" value="PGM_PMM_III"/>
    <property type="match status" value="1"/>
</dbReference>
<evidence type="ECO:0000256" key="6">
    <source>
        <dbReference type="HAMAP-Rule" id="MF_01554"/>
    </source>
</evidence>
<feature type="active site" description="Phosphoserine intermediate" evidence="6">
    <location>
        <position position="102"/>
    </location>
</feature>
<dbReference type="NCBIfam" id="TIGR01455">
    <property type="entry name" value="glmM"/>
    <property type="match status" value="1"/>
</dbReference>
<dbReference type="EC" id="5.4.2.10" evidence="6 8"/>
<dbReference type="Pfam" id="PF00408">
    <property type="entry name" value="PGM_PMM_IV"/>
    <property type="match status" value="1"/>
</dbReference>
<feature type="domain" description="Alpha-D-phosphohexomutase alpha/beta/alpha" evidence="12">
    <location>
        <begin position="258"/>
        <end position="366"/>
    </location>
</feature>
<dbReference type="Proteomes" id="UP001597400">
    <property type="component" value="Unassembled WGS sequence"/>
</dbReference>
<dbReference type="Pfam" id="PF02879">
    <property type="entry name" value="PGM_PMM_II"/>
    <property type="match status" value="1"/>
</dbReference>
<feature type="domain" description="Alpha-D-phosphohexomutase alpha/beta/alpha" evidence="10">
    <location>
        <begin position="3"/>
        <end position="134"/>
    </location>
</feature>
<dbReference type="InterPro" id="IPR016055">
    <property type="entry name" value="A-D-PHexomutase_a/b/a-I/II/III"/>
</dbReference>
<evidence type="ECO:0000256" key="7">
    <source>
        <dbReference type="RuleBase" id="RU004326"/>
    </source>
</evidence>
<dbReference type="EMBL" id="JBHUGS010000002">
    <property type="protein sequence ID" value="MFD1950994.1"/>
    <property type="molecule type" value="Genomic_DNA"/>
</dbReference>
<comment type="catalytic activity">
    <reaction evidence="6 8">
        <text>alpha-D-glucosamine 1-phosphate = D-glucosamine 6-phosphate</text>
        <dbReference type="Rhea" id="RHEA:23424"/>
        <dbReference type="ChEBI" id="CHEBI:58516"/>
        <dbReference type="ChEBI" id="CHEBI:58725"/>
        <dbReference type="EC" id="5.4.2.10"/>
    </reaction>
</comment>
<feature type="binding site" description="via phosphate group" evidence="6">
    <location>
        <position position="102"/>
    </location>
    <ligand>
        <name>Mg(2+)</name>
        <dbReference type="ChEBI" id="CHEBI:18420"/>
    </ligand>
</feature>
<dbReference type="InterPro" id="IPR005845">
    <property type="entry name" value="A-D-PHexomutase_a/b/a-II"/>
</dbReference>
<keyword evidence="2 6" id="KW-0597">Phosphoprotein</keyword>
<dbReference type="SUPFAM" id="SSF55957">
    <property type="entry name" value="Phosphoglucomutase, C-terminal domain"/>
    <property type="match status" value="1"/>
</dbReference>
<feature type="domain" description="Alpha-D-phosphohexomutase alpha/beta/alpha" evidence="11">
    <location>
        <begin position="158"/>
        <end position="254"/>
    </location>
</feature>
<dbReference type="PRINTS" id="PR00509">
    <property type="entry name" value="PGMPMM"/>
</dbReference>
<evidence type="ECO:0000256" key="4">
    <source>
        <dbReference type="ARBA" id="ARBA00022842"/>
    </source>
</evidence>
<evidence type="ECO:0000256" key="8">
    <source>
        <dbReference type="RuleBase" id="RU004327"/>
    </source>
</evidence>
<dbReference type="InterPro" id="IPR006352">
    <property type="entry name" value="GlmM_bact"/>
</dbReference>
<dbReference type="HAMAP" id="MF_01554_B">
    <property type="entry name" value="GlmM_B"/>
    <property type="match status" value="1"/>
</dbReference>
<dbReference type="InterPro" id="IPR005846">
    <property type="entry name" value="A-D-PHexomutase_a/b/a-III"/>
</dbReference>
<comment type="function">
    <text evidence="6 8">Catalyzes the conversion of glucosamine-6-phosphate to glucosamine-1-phosphate.</text>
</comment>
<comment type="similarity">
    <text evidence="1 6 7">Belongs to the phosphohexose mutase family.</text>
</comment>
<keyword evidence="5 6" id="KW-0413">Isomerase</keyword>
<evidence type="ECO:0000259" key="10">
    <source>
        <dbReference type="Pfam" id="PF02878"/>
    </source>
</evidence>
<sequence>MARKYFGTDGIRGRTNQAPMTAEIAMKVGQAAGAHFLRGAHRHRVVIGKDTRLSGYMVESALVAGFTSVGMDVVMVGPMPTPAVALLTRSMRADLGVMISASHNPFADNGIKLFGPDGYKLSDADELAIEALLDGTPTLAPAEQIGRARRVEDARGRYIHAAKLTFPDNLRLDGLRVVVDCANGAAYQVAPSALWELGADVIALGVTPNGTNINERTGSTDPAALRAKVLETRADIGIALDGDADRLIVVDDRGTIVDGDQLMALIGVSWHRRGLLRGGGVVATVMSNLGLERHLEAQGLTLHRTNVGDRYVVEAMRAGGFNVGGEQSGHIIMTDYATTGDGLVAALQVLAALVSEGKPASTLLRQFEPLPQLLKNVRFAGGQPLDDAGVQKTIAAAEERLVGTGRLLIRKSGTEPLIRVMAEGEDETLVAEVVDEVCQAVRRAAA</sequence>
<evidence type="ECO:0000259" key="9">
    <source>
        <dbReference type="Pfam" id="PF00408"/>
    </source>
</evidence>
<dbReference type="PANTHER" id="PTHR42946">
    <property type="entry name" value="PHOSPHOHEXOSE MUTASE"/>
    <property type="match status" value="1"/>
</dbReference>
<name>A0ABW4TYZ0_9SPHN</name>
<accession>A0ABW4TYZ0</accession>
<evidence type="ECO:0000313" key="14">
    <source>
        <dbReference type="Proteomes" id="UP001597400"/>
    </source>
</evidence>
<dbReference type="GO" id="GO:0008966">
    <property type="term" value="F:phosphoglucosamine mutase activity"/>
    <property type="evidence" value="ECO:0007669"/>
    <property type="project" value="UniProtKB-EC"/>
</dbReference>
<keyword evidence="4 6" id="KW-0460">Magnesium</keyword>
<keyword evidence="3 6" id="KW-0479">Metal-binding</keyword>
<comment type="cofactor">
    <cofactor evidence="6">
        <name>Mg(2+)</name>
        <dbReference type="ChEBI" id="CHEBI:18420"/>
    </cofactor>
    <text evidence="6">Binds 1 Mg(2+) ion per subunit.</text>
</comment>
<dbReference type="CDD" id="cd05802">
    <property type="entry name" value="GlmM"/>
    <property type="match status" value="1"/>
</dbReference>
<dbReference type="InterPro" id="IPR036900">
    <property type="entry name" value="A-D-PHexomutase_C_sf"/>
</dbReference>
<dbReference type="PANTHER" id="PTHR42946:SF1">
    <property type="entry name" value="PHOSPHOGLUCOMUTASE (ALPHA-D-GLUCOSE-1,6-BISPHOSPHATE-DEPENDENT)"/>
    <property type="match status" value="1"/>
</dbReference>
<feature type="binding site" evidence="6">
    <location>
        <position position="245"/>
    </location>
    <ligand>
        <name>Mg(2+)</name>
        <dbReference type="ChEBI" id="CHEBI:18420"/>
    </ligand>
</feature>
<dbReference type="InterPro" id="IPR050060">
    <property type="entry name" value="Phosphoglucosamine_mutase"/>
</dbReference>
<dbReference type="InterPro" id="IPR005841">
    <property type="entry name" value="Alpha-D-phosphohexomutase_SF"/>
</dbReference>
<comment type="caution">
    <text evidence="13">The sequence shown here is derived from an EMBL/GenBank/DDBJ whole genome shotgun (WGS) entry which is preliminary data.</text>
</comment>
<dbReference type="Gene3D" id="3.40.120.10">
    <property type="entry name" value="Alpha-D-Glucose-1,6-Bisphosphate, subunit A, domain 3"/>
    <property type="match status" value="3"/>
</dbReference>
<dbReference type="NCBIfam" id="NF008139">
    <property type="entry name" value="PRK10887.1"/>
    <property type="match status" value="1"/>
</dbReference>
<evidence type="ECO:0000256" key="3">
    <source>
        <dbReference type="ARBA" id="ARBA00022723"/>
    </source>
</evidence>
<dbReference type="InterPro" id="IPR016066">
    <property type="entry name" value="A-D-PHexomutase_CS"/>
</dbReference>
<gene>
    <name evidence="6 13" type="primary">glmM</name>
    <name evidence="13" type="ORF">ACFSGX_09480</name>
</gene>
<dbReference type="SUPFAM" id="SSF53738">
    <property type="entry name" value="Phosphoglucomutase, first 3 domains"/>
    <property type="match status" value="3"/>
</dbReference>
<evidence type="ECO:0000259" key="11">
    <source>
        <dbReference type="Pfam" id="PF02879"/>
    </source>
</evidence>
<evidence type="ECO:0000256" key="5">
    <source>
        <dbReference type="ARBA" id="ARBA00023235"/>
    </source>
</evidence>
<keyword evidence="14" id="KW-1185">Reference proteome</keyword>
<proteinExistence type="inferred from homology"/>
<feature type="modified residue" description="Phosphoserine" evidence="6">
    <location>
        <position position="102"/>
    </location>
</feature>
<evidence type="ECO:0000259" key="12">
    <source>
        <dbReference type="Pfam" id="PF02880"/>
    </source>
</evidence>
<reference evidence="14" key="1">
    <citation type="journal article" date="2019" name="Int. J. Syst. Evol. Microbiol.">
        <title>The Global Catalogue of Microorganisms (GCM) 10K type strain sequencing project: providing services to taxonomists for standard genome sequencing and annotation.</title>
        <authorList>
            <consortium name="The Broad Institute Genomics Platform"/>
            <consortium name="The Broad Institute Genome Sequencing Center for Infectious Disease"/>
            <person name="Wu L."/>
            <person name="Ma J."/>
        </authorList>
    </citation>
    <scope>NUCLEOTIDE SEQUENCE [LARGE SCALE GENOMIC DNA]</scope>
    <source>
        <strain evidence="14">CGMCC 1.12702</strain>
    </source>
</reference>
<dbReference type="InterPro" id="IPR005843">
    <property type="entry name" value="A-D-PHexomutase_C"/>
</dbReference>
<protein>
    <recommendedName>
        <fullName evidence="6 8">Phosphoglucosamine mutase</fullName>
        <ecNumber evidence="6 8">5.4.2.10</ecNumber>
    </recommendedName>
</protein>
<evidence type="ECO:0000313" key="13">
    <source>
        <dbReference type="EMBL" id="MFD1950994.1"/>
    </source>
</evidence>
<dbReference type="InterPro" id="IPR005844">
    <property type="entry name" value="A-D-PHexomutase_a/b/a-I"/>
</dbReference>
<organism evidence="13 14">
    <name type="scientific">Sphingomonas arantia</name>
    <dbReference type="NCBI Taxonomy" id="1460676"/>
    <lineage>
        <taxon>Bacteria</taxon>
        <taxon>Pseudomonadati</taxon>
        <taxon>Pseudomonadota</taxon>
        <taxon>Alphaproteobacteria</taxon>
        <taxon>Sphingomonadales</taxon>
        <taxon>Sphingomonadaceae</taxon>
        <taxon>Sphingomonas</taxon>
    </lineage>
</organism>
<evidence type="ECO:0000256" key="1">
    <source>
        <dbReference type="ARBA" id="ARBA00010231"/>
    </source>
</evidence>
<dbReference type="RefSeq" id="WP_380929389.1">
    <property type="nucleotide sequence ID" value="NZ_JBHUGS010000002.1"/>
</dbReference>
<feature type="domain" description="Alpha-D-phosphohexomutase C-terminal" evidence="9">
    <location>
        <begin position="374"/>
        <end position="439"/>
    </location>
</feature>
<dbReference type="PROSITE" id="PS00710">
    <property type="entry name" value="PGM_PMM"/>
    <property type="match status" value="1"/>
</dbReference>
<dbReference type="Pfam" id="PF02878">
    <property type="entry name" value="PGM_PMM_I"/>
    <property type="match status" value="1"/>
</dbReference>
<feature type="binding site" evidence="6">
    <location>
        <position position="243"/>
    </location>
    <ligand>
        <name>Mg(2+)</name>
        <dbReference type="ChEBI" id="CHEBI:18420"/>
    </ligand>
</feature>
<evidence type="ECO:0000256" key="2">
    <source>
        <dbReference type="ARBA" id="ARBA00022553"/>
    </source>
</evidence>
<dbReference type="Gene3D" id="3.30.310.50">
    <property type="entry name" value="Alpha-D-phosphohexomutase, C-terminal domain"/>
    <property type="match status" value="1"/>
</dbReference>
<comment type="PTM">
    <text evidence="6">Activated by phosphorylation.</text>
</comment>